<organism evidence="3 4">
    <name type="scientific">Enterococcus phage EF1</name>
    <dbReference type="NCBI Taxonomy" id="2025813"/>
    <lineage>
        <taxon>Viruses</taxon>
        <taxon>Duplodnaviria</taxon>
        <taxon>Heunggongvirae</taxon>
        <taxon>Uroviricota</taxon>
        <taxon>Caudoviricetes</taxon>
    </lineage>
</organism>
<keyword evidence="4" id="KW-1185">Reference proteome</keyword>
<keyword evidence="1" id="KW-0175">Coiled coil</keyword>
<feature type="compositionally biased region" description="Acidic residues" evidence="2">
    <location>
        <begin position="550"/>
        <end position="564"/>
    </location>
</feature>
<feature type="compositionally biased region" description="Basic and acidic residues" evidence="2">
    <location>
        <begin position="539"/>
        <end position="548"/>
    </location>
</feature>
<evidence type="ECO:0000313" key="3">
    <source>
        <dbReference type="EMBL" id="ASZ76792.1"/>
    </source>
</evidence>
<feature type="region of interest" description="Disordered" evidence="2">
    <location>
        <begin position="499"/>
        <end position="623"/>
    </location>
</feature>
<dbReference type="Proteomes" id="UP000260005">
    <property type="component" value="Segment"/>
</dbReference>
<feature type="region of interest" description="Disordered" evidence="2">
    <location>
        <begin position="708"/>
        <end position="730"/>
    </location>
</feature>
<feature type="region of interest" description="Disordered" evidence="2">
    <location>
        <begin position="342"/>
        <end position="465"/>
    </location>
</feature>
<accession>A0A249XXX5</accession>
<name>A0A249XXX5_9CAUD</name>
<feature type="compositionally biased region" description="Basic and acidic residues" evidence="2">
    <location>
        <begin position="565"/>
        <end position="578"/>
    </location>
</feature>
<feature type="compositionally biased region" description="Basic and acidic residues" evidence="2">
    <location>
        <begin position="453"/>
        <end position="464"/>
    </location>
</feature>
<evidence type="ECO:0000256" key="1">
    <source>
        <dbReference type="SAM" id="Coils"/>
    </source>
</evidence>
<dbReference type="EMBL" id="MF001358">
    <property type="protein sequence ID" value="ASZ76792.1"/>
    <property type="molecule type" value="Genomic_DNA"/>
</dbReference>
<sequence>MKDERLLFFTDIQFLEPVAIEENPMLSKVKIKIAQSGINRNGYDIPKAVLEDAAKTSLGLTPIVAYYNQYKGDFGEHGTQAVYNQLGEYVTTADTQAVGVIPENPIIYWDEDNYLVTYGYLWTSRYAELIDALDGRPQSMELSFENTIMHQKGRIMEITKTAFVGLCILGNDVTPAFADASIEGVNFSYQPLTEQEDKVEEGVDELMDALKFALDNNFDDSALGTPLVVDTDGEERDKVNREKITEAVDLLDEAADLVEDEEARNRIDDAISGLVDAEIDMKREADIIPVTEAARRGLQGQPGYKDGIVSVENLNYKKASNSLLKKNEDEKEEEKELDIKKKKEEEIKKDPVTQEPVEKETKVETEVNPEDKTAETKQVEETKEPVSQEEDQPSEEVQPGGQPGAEQTVAKPEKTAVEPEATGVQTDTVEEEAGQPGEEVQEDPQGATAATIAEERETAKDKRTSALLSDVGDNELFDYLIERVAAADEMRTKLQEMLGTAVPEGLPEGGDVTVEGETTEEDLGTETVSTPADATEPEIDVKSDKPDSELAAEGEDMTDEETLQEDGKEVVKADKTIEVTDGGATDEGGETSPAPEQAEEKSEESAPEDKTVVEESEEEKKKKKLDYSLDFKAIIAENQQLTVENENLRQQNEALLQFKLKAEREAKESLLLEFSLSDEGKDKIRAKFDELTLEEVEAQAALAQHREFKEAHGGQKESGEGIQFSLESEETELDALDEEDSLALFLEKVSKKNKRSRF</sequence>
<feature type="compositionally biased region" description="Basic and acidic residues" evidence="2">
    <location>
        <begin position="708"/>
        <end position="719"/>
    </location>
</feature>
<evidence type="ECO:0000313" key="4">
    <source>
        <dbReference type="Proteomes" id="UP000260005"/>
    </source>
</evidence>
<proteinExistence type="predicted"/>
<feature type="coiled-coil region" evidence="1">
    <location>
        <begin position="631"/>
        <end position="665"/>
    </location>
</feature>
<protein>
    <submittedName>
        <fullName evidence="3">Uncharacterized protein</fullName>
    </submittedName>
</protein>
<feature type="compositionally biased region" description="Basic and acidic residues" evidence="2">
    <location>
        <begin position="342"/>
        <end position="386"/>
    </location>
</feature>
<feature type="compositionally biased region" description="Basic and acidic residues" evidence="2">
    <location>
        <begin position="598"/>
        <end position="613"/>
    </location>
</feature>
<reference evidence="3 4" key="1">
    <citation type="submission" date="2017-04" db="EMBL/GenBank/DDBJ databases">
        <title>Complete Genome Sequence of Lytic Bacteriophage EF1 Infecting Enterococcus faecalis Isolates.</title>
        <authorList>
            <person name="Kim D."/>
            <person name="Kim Y.J."/>
            <person name="Han B.K."/>
            <person name="Kim H."/>
        </authorList>
    </citation>
    <scope>NUCLEOTIDE SEQUENCE [LARGE SCALE GENOMIC DNA]</scope>
</reference>
<evidence type="ECO:0000256" key="2">
    <source>
        <dbReference type="SAM" id="MobiDB-lite"/>
    </source>
</evidence>